<feature type="compositionally biased region" description="Polar residues" evidence="1">
    <location>
        <begin position="62"/>
        <end position="73"/>
    </location>
</feature>
<feature type="compositionally biased region" description="Basic and acidic residues" evidence="1">
    <location>
        <begin position="44"/>
        <end position="56"/>
    </location>
</feature>
<name>A0A0J7KLA3_LASNI</name>
<evidence type="ECO:0000313" key="2">
    <source>
        <dbReference type="EMBL" id="KMQ91029.1"/>
    </source>
</evidence>
<sequence>MDVDEVAFSISPALESLISEAGLNNISEATKAPLPSKKQKTSKRLLEAKHRKKEADCPSTGKIHSTDSNPNPLSQSSSVTGSTISISENILKNRYSNLNQDPYDVYIQRISNPKAPLHFITVGRII</sequence>
<comment type="caution">
    <text evidence="2">The sequence shown here is derived from an EMBL/GenBank/DDBJ whole genome shotgun (WGS) entry which is preliminary data.</text>
</comment>
<dbReference type="OrthoDB" id="7700262at2759"/>
<reference evidence="2 3" key="1">
    <citation type="submission" date="2015-04" db="EMBL/GenBank/DDBJ databases">
        <title>Lasius niger genome sequencing.</title>
        <authorList>
            <person name="Konorov E.A."/>
            <person name="Nikitin M.A."/>
            <person name="Kirill M.V."/>
            <person name="Chang P."/>
        </authorList>
    </citation>
    <scope>NUCLEOTIDE SEQUENCE [LARGE SCALE GENOMIC DNA]</scope>
    <source>
        <tissue evidence="2">Whole</tissue>
    </source>
</reference>
<keyword evidence="3" id="KW-1185">Reference proteome</keyword>
<evidence type="ECO:0000256" key="1">
    <source>
        <dbReference type="SAM" id="MobiDB-lite"/>
    </source>
</evidence>
<evidence type="ECO:0000313" key="3">
    <source>
        <dbReference type="Proteomes" id="UP000036403"/>
    </source>
</evidence>
<dbReference type="PaxDb" id="67767-A0A0J7KLA3"/>
<protein>
    <submittedName>
        <fullName evidence="2">Glycine cleavage system protein h-like protein</fullName>
    </submittedName>
</protein>
<gene>
    <name evidence="2" type="ORF">RF55_9156</name>
</gene>
<dbReference type="Proteomes" id="UP000036403">
    <property type="component" value="Unassembled WGS sequence"/>
</dbReference>
<dbReference type="AlphaFoldDB" id="A0A0J7KLA3"/>
<feature type="region of interest" description="Disordered" evidence="1">
    <location>
        <begin position="28"/>
        <end position="81"/>
    </location>
</feature>
<organism evidence="2 3">
    <name type="scientific">Lasius niger</name>
    <name type="common">Black garden ant</name>
    <dbReference type="NCBI Taxonomy" id="67767"/>
    <lineage>
        <taxon>Eukaryota</taxon>
        <taxon>Metazoa</taxon>
        <taxon>Ecdysozoa</taxon>
        <taxon>Arthropoda</taxon>
        <taxon>Hexapoda</taxon>
        <taxon>Insecta</taxon>
        <taxon>Pterygota</taxon>
        <taxon>Neoptera</taxon>
        <taxon>Endopterygota</taxon>
        <taxon>Hymenoptera</taxon>
        <taxon>Apocrita</taxon>
        <taxon>Aculeata</taxon>
        <taxon>Formicoidea</taxon>
        <taxon>Formicidae</taxon>
        <taxon>Formicinae</taxon>
        <taxon>Lasius</taxon>
        <taxon>Lasius</taxon>
    </lineage>
</organism>
<accession>A0A0J7KLA3</accession>
<proteinExistence type="predicted"/>
<dbReference type="EMBL" id="LBMM01005998">
    <property type="protein sequence ID" value="KMQ91029.1"/>
    <property type="molecule type" value="Genomic_DNA"/>
</dbReference>